<reference evidence="5 6" key="1">
    <citation type="submission" date="2020-08" db="EMBL/GenBank/DDBJ databases">
        <title>Putative novel bacterial strains isolated from necrotic wheat leaf tissues caused by Xanthomonas translucens.</title>
        <authorList>
            <person name="Tambong J.T."/>
        </authorList>
    </citation>
    <scope>NUCLEOTIDE SEQUENCE [LARGE SCALE GENOMIC DNA]</scope>
    <source>
        <strain evidence="6">DOAB 1063</strain>
    </source>
</reference>
<dbReference type="Proteomes" id="UP000597613">
    <property type="component" value="Unassembled WGS sequence"/>
</dbReference>
<keyword evidence="3" id="KW-0378">Hydrolase</keyword>
<evidence type="ECO:0000256" key="1">
    <source>
        <dbReference type="ARBA" id="ARBA00022612"/>
    </source>
</evidence>
<keyword evidence="6" id="KW-1185">Reference proteome</keyword>
<dbReference type="Pfam" id="PF04586">
    <property type="entry name" value="Peptidase_S78"/>
    <property type="match status" value="1"/>
</dbReference>
<evidence type="ECO:0000313" key="6">
    <source>
        <dbReference type="Proteomes" id="UP000597613"/>
    </source>
</evidence>
<comment type="caution">
    <text evidence="5">The sequence shown here is derived from an EMBL/GenBank/DDBJ whole genome shotgun (WGS) entry which is preliminary data.</text>
</comment>
<evidence type="ECO:0000256" key="2">
    <source>
        <dbReference type="ARBA" id="ARBA00022670"/>
    </source>
</evidence>
<name>A0ABR7AJZ1_9SPHN</name>
<feature type="domain" description="Prohead serine protease" evidence="4">
    <location>
        <begin position="3"/>
        <end position="117"/>
    </location>
</feature>
<dbReference type="InterPro" id="IPR054613">
    <property type="entry name" value="Peptidase_S78_dom"/>
</dbReference>
<keyword evidence="1" id="KW-1188">Viral release from host cell</keyword>
<organism evidence="5 6">
    <name type="scientific">Sphingomonas albertensis</name>
    <dbReference type="NCBI Taxonomy" id="2762591"/>
    <lineage>
        <taxon>Bacteria</taxon>
        <taxon>Pseudomonadati</taxon>
        <taxon>Pseudomonadota</taxon>
        <taxon>Alphaproteobacteria</taxon>
        <taxon>Sphingomonadales</taxon>
        <taxon>Sphingomonadaceae</taxon>
        <taxon>Sphingomonas</taxon>
    </lineage>
</organism>
<dbReference type="RefSeq" id="WP_187502671.1">
    <property type="nucleotide sequence ID" value="NZ_CP162536.1"/>
</dbReference>
<evidence type="ECO:0000259" key="4">
    <source>
        <dbReference type="Pfam" id="PF04586"/>
    </source>
</evidence>
<sequence>MAFAGYAAVFDVVDRAGDVVRRGAFQGAGVVPLLWQHRGGAVGSLSVVVEDARGLRVEGVVEDLALARLVRGGAVAGLSVGYRALSVRQGVRRELLSVELVEVSLVAVPMQSLARVEILPLPDGEREGGALATEG</sequence>
<dbReference type="GO" id="GO:0008233">
    <property type="term" value="F:peptidase activity"/>
    <property type="evidence" value="ECO:0007669"/>
    <property type="project" value="UniProtKB-KW"/>
</dbReference>
<dbReference type="GO" id="GO:0006508">
    <property type="term" value="P:proteolysis"/>
    <property type="evidence" value="ECO:0007669"/>
    <property type="project" value="UniProtKB-KW"/>
</dbReference>
<evidence type="ECO:0000313" key="5">
    <source>
        <dbReference type="EMBL" id="MBC3940773.1"/>
    </source>
</evidence>
<accession>A0ABR7AJZ1</accession>
<keyword evidence="2 5" id="KW-0645">Protease</keyword>
<dbReference type="SUPFAM" id="SSF50789">
    <property type="entry name" value="Herpes virus serine proteinase, assemblin"/>
    <property type="match status" value="1"/>
</dbReference>
<gene>
    <name evidence="5" type="ORF">H8S47_03615</name>
</gene>
<proteinExistence type="predicted"/>
<dbReference type="EMBL" id="JACONT010000005">
    <property type="protein sequence ID" value="MBC3940773.1"/>
    <property type="molecule type" value="Genomic_DNA"/>
</dbReference>
<protein>
    <submittedName>
        <fullName evidence="5">HK97 family phage prohead protease</fullName>
    </submittedName>
</protein>
<evidence type="ECO:0000256" key="3">
    <source>
        <dbReference type="ARBA" id="ARBA00022801"/>
    </source>
</evidence>